<accession>A0A0F7UFT0</accession>
<feature type="compositionally biased region" description="Low complexity" evidence="5">
    <location>
        <begin position="1"/>
        <end position="15"/>
    </location>
</feature>
<dbReference type="AlphaFoldDB" id="A0A0F7UFT0"/>
<feature type="compositionally biased region" description="Basic and acidic residues" evidence="5">
    <location>
        <begin position="60"/>
        <end position="101"/>
    </location>
</feature>
<evidence type="ECO:0000256" key="5">
    <source>
        <dbReference type="SAM" id="MobiDB-lite"/>
    </source>
</evidence>
<reference evidence="7" key="1">
    <citation type="journal article" date="2015" name="PLoS ONE">
        <title>Comprehensive Evaluation of Toxoplasma gondii VEG and Neospora caninum LIV Genomes with Tachyzoite Stage Transcriptome and Proteome Defines Novel Transcript Features.</title>
        <authorList>
            <person name="Ramaprasad A."/>
            <person name="Mourier T."/>
            <person name="Naeem R."/>
            <person name="Malas T.B."/>
            <person name="Moussa E."/>
            <person name="Panigrahi A."/>
            <person name="Vermont S.J."/>
            <person name="Otto T.D."/>
            <person name="Wastling J."/>
            <person name="Pain A."/>
        </authorList>
    </citation>
    <scope>NUCLEOTIDE SEQUENCE</scope>
    <source>
        <strain evidence="7">Liverpool</strain>
    </source>
</reference>
<dbReference type="GO" id="GO:0005789">
    <property type="term" value="C:endoplasmic reticulum membrane"/>
    <property type="evidence" value="ECO:0007669"/>
    <property type="project" value="TreeGrafter"/>
</dbReference>
<feature type="region of interest" description="Disordered" evidence="5">
    <location>
        <begin position="501"/>
        <end position="572"/>
    </location>
</feature>
<evidence type="ECO:0000256" key="4">
    <source>
        <dbReference type="ARBA" id="ARBA00023136"/>
    </source>
</evidence>
<evidence type="ECO:0000313" key="7">
    <source>
        <dbReference type="EMBL" id="CEL67212.1"/>
    </source>
</evidence>
<keyword evidence="2 6" id="KW-0812">Transmembrane</keyword>
<organism evidence="7">
    <name type="scientific">Neospora caninum (strain Liverpool)</name>
    <dbReference type="NCBI Taxonomy" id="572307"/>
    <lineage>
        <taxon>Eukaryota</taxon>
        <taxon>Sar</taxon>
        <taxon>Alveolata</taxon>
        <taxon>Apicomplexa</taxon>
        <taxon>Conoidasida</taxon>
        <taxon>Coccidia</taxon>
        <taxon>Eucoccidiorida</taxon>
        <taxon>Eimeriorina</taxon>
        <taxon>Sarcocystidae</taxon>
        <taxon>Neospora</taxon>
    </lineage>
</organism>
<proteinExistence type="predicted"/>
<feature type="compositionally biased region" description="Low complexity" evidence="5">
    <location>
        <begin position="243"/>
        <end position="252"/>
    </location>
</feature>
<evidence type="ECO:0000256" key="6">
    <source>
        <dbReference type="SAM" id="Phobius"/>
    </source>
</evidence>
<feature type="region of interest" description="Disordered" evidence="5">
    <location>
        <begin position="217"/>
        <end position="252"/>
    </location>
</feature>
<feature type="transmembrane region" description="Helical" evidence="6">
    <location>
        <begin position="775"/>
        <end position="800"/>
    </location>
</feature>
<feature type="transmembrane region" description="Helical" evidence="6">
    <location>
        <begin position="392"/>
        <end position="413"/>
    </location>
</feature>
<dbReference type="GO" id="GO:0022857">
    <property type="term" value="F:transmembrane transporter activity"/>
    <property type="evidence" value="ECO:0007669"/>
    <property type="project" value="InterPro"/>
</dbReference>
<comment type="subcellular location">
    <subcellularLocation>
        <location evidence="1">Membrane</location>
        <topology evidence="1">Multi-pass membrane protein</topology>
    </subcellularLocation>
</comment>
<dbReference type="PANTHER" id="PTHR43184:SF12">
    <property type="entry name" value="SUGAR PHOSPHATE EXCHANGER 3"/>
    <property type="match status" value="1"/>
</dbReference>
<gene>
    <name evidence="7" type="ORF">BN1204_030090</name>
</gene>
<feature type="compositionally biased region" description="Polar residues" evidence="5">
    <location>
        <begin position="217"/>
        <end position="226"/>
    </location>
</feature>
<dbReference type="PANTHER" id="PTHR43184">
    <property type="entry name" value="MAJOR FACILITATOR SUPERFAMILY TRANSPORTER 16, ISOFORM B"/>
    <property type="match status" value="1"/>
</dbReference>
<feature type="transmembrane region" description="Helical" evidence="6">
    <location>
        <begin position="631"/>
        <end position="652"/>
    </location>
</feature>
<feature type="transmembrane region" description="Helical" evidence="6">
    <location>
        <begin position="661"/>
        <end position="679"/>
    </location>
</feature>
<feature type="transmembrane region" description="Helical" evidence="6">
    <location>
        <begin position="362"/>
        <end position="380"/>
    </location>
</feature>
<feature type="region of interest" description="Disordered" evidence="5">
    <location>
        <begin position="1"/>
        <end position="162"/>
    </location>
</feature>
<protein>
    <submittedName>
        <fullName evidence="7">Sugar permease, putative</fullName>
    </submittedName>
</protein>
<dbReference type="EMBL" id="LN714483">
    <property type="protein sequence ID" value="CEL67212.1"/>
    <property type="molecule type" value="Genomic_DNA"/>
</dbReference>
<dbReference type="Gene3D" id="1.20.1250.20">
    <property type="entry name" value="MFS general substrate transporter like domains"/>
    <property type="match status" value="2"/>
</dbReference>
<keyword evidence="4 6" id="KW-0472">Membrane</keyword>
<name>A0A0F7UFT0_NEOCL</name>
<feature type="transmembrane region" description="Helical" evidence="6">
    <location>
        <begin position="328"/>
        <end position="350"/>
    </location>
</feature>
<feature type="compositionally biased region" description="Basic and acidic residues" evidence="5">
    <location>
        <begin position="115"/>
        <end position="128"/>
    </location>
</feature>
<feature type="compositionally biased region" description="Basic and acidic residues" evidence="5">
    <location>
        <begin position="501"/>
        <end position="512"/>
    </location>
</feature>
<evidence type="ECO:0000256" key="1">
    <source>
        <dbReference type="ARBA" id="ARBA00004141"/>
    </source>
</evidence>
<keyword evidence="3 6" id="KW-1133">Transmembrane helix</keyword>
<dbReference type="InterPro" id="IPR036259">
    <property type="entry name" value="MFS_trans_sf"/>
</dbReference>
<sequence length="818" mass="87041">MVQTRAQAAAAASPREPSPSPARGGRKALPPASGVQTERVHPVRKAAPKTPAGRPRRTSPPREKEAKEHAARGRKESPEEVEQRVSPETRQGEGLRRENRKSCGSPLLAAEGTTEEGRGAERGRKETDGEGAPAEGLIGKKAARHAKRKQNEGGDSQEEEASKFWSVLSFPVQLGGKGNKQLSSLASQCDASVSTVATLGSSRASPSSISSLFATQTGVSSKGNTDSDSEKAPLVASPNHTIRAPFPSLSPPSSLSRSSLSSSFASTWCRTASLFASSSRPSSSSRLSRLHLQQFILTFFCYSALYLTRKPFASARATLQRELRLSTADMGCIDTAFLSTYAFTQLLLAAPVAARFAHTLRTFFLLAYALSSFSCLFVAFAPPPLLRLPALLLAWAVNGAAQALVFPFLVSILRQWLSRLPRGGGGAFGVWSTCQQAGSMAASYVAAELLSSSSLLLLPLPEPRAPWRLVFLVPGLCVLLSGGMLFFFLIENPAARFAELEAEREEEKENGERPVGPKAARAELHAAGSESRTAGEMRKRRGEAERQVEDRESGTKLGTCSDAGTISRKESEPKEAPAVSAGQLLWTAAKVRGVGELCGAYFCMKLVRYLLINWLPLFLQTHLLLSPLQATWGSILFEAGGVAGAVLVGVLSDRLCSGRRFVVITPLCLLAACCALLLAERDPNTPSQLSVQLRVLLFLLGSCVAGPDSVLGGMAAADVCAEEAKRTKKDHEEGNEPREQDKQQLVATASCLVNGSGSIGSILQGTLTPLIVAHYGWSGVAVALAGTCGAASSTLFPLLARDVSQLFSKQRTAGKTKE</sequence>
<dbReference type="SUPFAM" id="SSF103473">
    <property type="entry name" value="MFS general substrate transporter"/>
    <property type="match status" value="1"/>
</dbReference>
<feature type="transmembrane region" description="Helical" evidence="6">
    <location>
        <begin position="425"/>
        <end position="447"/>
    </location>
</feature>
<evidence type="ECO:0000256" key="2">
    <source>
        <dbReference type="ARBA" id="ARBA00022692"/>
    </source>
</evidence>
<feature type="transmembrane region" description="Helical" evidence="6">
    <location>
        <begin position="606"/>
        <end position="625"/>
    </location>
</feature>
<evidence type="ECO:0000256" key="3">
    <source>
        <dbReference type="ARBA" id="ARBA00022989"/>
    </source>
</evidence>
<dbReference type="InterPro" id="IPR011701">
    <property type="entry name" value="MFS"/>
</dbReference>
<feature type="compositionally biased region" description="Basic and acidic residues" evidence="5">
    <location>
        <begin position="533"/>
        <end position="554"/>
    </location>
</feature>
<feature type="transmembrane region" description="Helical" evidence="6">
    <location>
        <begin position="467"/>
        <end position="490"/>
    </location>
</feature>
<dbReference type="Pfam" id="PF07690">
    <property type="entry name" value="MFS_1"/>
    <property type="match status" value="2"/>
</dbReference>